<evidence type="ECO:0000256" key="4">
    <source>
        <dbReference type="ARBA" id="ARBA00022980"/>
    </source>
</evidence>
<evidence type="ECO:0000256" key="9">
    <source>
        <dbReference type="ARBA" id="ARBA00023306"/>
    </source>
</evidence>
<evidence type="ECO:0000256" key="7">
    <source>
        <dbReference type="ARBA" id="ARBA00023242"/>
    </source>
</evidence>
<gene>
    <name evidence="16" type="ORF">ILUMI_05171</name>
</gene>
<dbReference type="GO" id="GO:0005634">
    <property type="term" value="C:nucleus"/>
    <property type="evidence" value="ECO:0007669"/>
    <property type="project" value="UniProtKB-SubCell"/>
</dbReference>
<comment type="similarity">
    <text evidence="3">Belongs to the mitochondrion-specific ribosomal protein mL64 family.</text>
</comment>
<accession>A0A8K0DBJ1</accession>
<evidence type="ECO:0000313" key="17">
    <source>
        <dbReference type="Proteomes" id="UP000801492"/>
    </source>
</evidence>
<dbReference type="Pfam" id="PF10147">
    <property type="entry name" value="CR6_interact"/>
    <property type="match status" value="1"/>
</dbReference>
<dbReference type="InterPro" id="IPR043035">
    <property type="entry name" value="Ribosomal_mL64_sf"/>
</dbReference>
<dbReference type="PANTHER" id="PTHR31761:SF1">
    <property type="entry name" value="LARGE RIBOSOMAL SUBUNIT PROTEIN ML64"/>
    <property type="match status" value="1"/>
</dbReference>
<feature type="region of interest" description="Disordered" evidence="15">
    <location>
        <begin position="213"/>
        <end position="233"/>
    </location>
</feature>
<dbReference type="GO" id="GO:1990904">
    <property type="term" value="C:ribonucleoprotein complex"/>
    <property type="evidence" value="ECO:0007669"/>
    <property type="project" value="UniProtKB-KW"/>
</dbReference>
<name>A0A8K0DBJ1_IGNLU</name>
<keyword evidence="17" id="KW-1185">Reference proteome</keyword>
<evidence type="ECO:0000313" key="16">
    <source>
        <dbReference type="EMBL" id="KAF2901031.1"/>
    </source>
</evidence>
<feature type="coiled-coil region" evidence="14">
    <location>
        <begin position="37"/>
        <end position="66"/>
    </location>
</feature>
<keyword evidence="6" id="KW-0496">Mitochondrion</keyword>
<dbReference type="GO" id="GO:0005739">
    <property type="term" value="C:mitochondrion"/>
    <property type="evidence" value="ECO:0007669"/>
    <property type="project" value="UniProtKB-SubCell"/>
</dbReference>
<reference evidence="16" key="1">
    <citation type="submission" date="2019-08" db="EMBL/GenBank/DDBJ databases">
        <title>The genome of the North American firefly Photinus pyralis.</title>
        <authorList>
            <consortium name="Photinus pyralis genome working group"/>
            <person name="Fallon T.R."/>
            <person name="Sander Lower S.E."/>
            <person name="Weng J.-K."/>
        </authorList>
    </citation>
    <scope>NUCLEOTIDE SEQUENCE</scope>
    <source>
        <strain evidence="16">TRF0915ILg1</strain>
        <tissue evidence="16">Whole body</tissue>
    </source>
</reference>
<comment type="subcellular location">
    <subcellularLocation>
        <location evidence="2">Mitochondrion</location>
    </subcellularLocation>
    <subcellularLocation>
        <location evidence="1">Nucleus</location>
    </subcellularLocation>
</comment>
<keyword evidence="8" id="KW-0687">Ribonucleoprotein</keyword>
<dbReference type="PANTHER" id="PTHR31761">
    <property type="entry name" value="GROWTH ARREST AND DNA DAMAGE-INDUCIBLE PROTEINS-INTERACTING PROTEIN 1 GADD45GIP1"/>
    <property type="match status" value="1"/>
</dbReference>
<evidence type="ECO:0000256" key="11">
    <source>
        <dbReference type="ARBA" id="ARBA00035184"/>
    </source>
</evidence>
<sequence length="252" mass="30269">MIRTNSIRILLSYKPIIRRKSDAAINIEKLEQENALANVIDEELINKEAEIEHKRNKSRLRDHDRNFLFERMPYKEPQLWTHGTLKYTRKMYGRYGEASGVNQSLCWPTKQELADKIEYEHVAYPQSILKMVEEAKIKRAEKEKRIQTRQQDIIKKMEKLEQWKKDLKNKIQKKESEALAAKESKERLVEEVRRHFGYRVDPRDDKFKEMLEKKEKEQKKAMKEAKKKAKEERMINVLLNKQVEDTNKNTKV</sequence>
<comment type="caution">
    <text evidence="16">The sequence shown here is derived from an EMBL/GenBank/DDBJ whole genome shotgun (WGS) entry which is preliminary data.</text>
</comment>
<dbReference type="InterPro" id="IPR018472">
    <property type="entry name" value="Ribosomal_mL64"/>
</dbReference>
<evidence type="ECO:0000256" key="5">
    <source>
        <dbReference type="ARBA" id="ARBA00023054"/>
    </source>
</evidence>
<keyword evidence="4" id="KW-0689">Ribosomal protein</keyword>
<evidence type="ECO:0000256" key="13">
    <source>
        <dbReference type="ARBA" id="ARBA00060144"/>
    </source>
</evidence>
<evidence type="ECO:0000256" key="2">
    <source>
        <dbReference type="ARBA" id="ARBA00004173"/>
    </source>
</evidence>
<evidence type="ECO:0000256" key="6">
    <source>
        <dbReference type="ARBA" id="ARBA00023128"/>
    </source>
</evidence>
<evidence type="ECO:0000256" key="1">
    <source>
        <dbReference type="ARBA" id="ARBA00004123"/>
    </source>
</evidence>
<dbReference type="AlphaFoldDB" id="A0A8K0DBJ1"/>
<comment type="function">
    <text evidence="13">Acts as a negative regulator of G1 to S cell cycle phase progression by inhibiting cyclin-dependent kinases. Inhibitory effects are additive with GADD45 proteins but also occur in the absence of GADD45 proteins. Acts as a repressor of the orphan nuclear receptor NR4A1 by inhibiting AB domain-mediated transcriptional activity. May be involved in the hormone-mediated regulation of NR4A1 transcriptional activity. May play a role in mitochondrial protein synthesis.</text>
</comment>
<dbReference type="EMBL" id="VTPC01001902">
    <property type="protein sequence ID" value="KAF2901031.1"/>
    <property type="molecule type" value="Genomic_DNA"/>
</dbReference>
<protein>
    <recommendedName>
        <fullName evidence="11">Large ribosomal subunit protein mL64</fullName>
    </recommendedName>
    <alternativeName>
        <fullName evidence="10">39S ribosomal protein L59, mitochondrial</fullName>
    </alternativeName>
    <alternativeName>
        <fullName evidence="12">Growth arrest and DNA damage-inducible proteins-interacting protein 1</fullName>
    </alternativeName>
</protein>
<organism evidence="16 17">
    <name type="scientific">Ignelater luminosus</name>
    <name type="common">Cucubano</name>
    <name type="synonym">Pyrophorus luminosus</name>
    <dbReference type="NCBI Taxonomy" id="2038154"/>
    <lineage>
        <taxon>Eukaryota</taxon>
        <taxon>Metazoa</taxon>
        <taxon>Ecdysozoa</taxon>
        <taxon>Arthropoda</taxon>
        <taxon>Hexapoda</taxon>
        <taxon>Insecta</taxon>
        <taxon>Pterygota</taxon>
        <taxon>Neoptera</taxon>
        <taxon>Endopterygota</taxon>
        <taxon>Coleoptera</taxon>
        <taxon>Polyphaga</taxon>
        <taxon>Elateriformia</taxon>
        <taxon>Elateroidea</taxon>
        <taxon>Elateridae</taxon>
        <taxon>Agrypninae</taxon>
        <taxon>Pyrophorini</taxon>
        <taxon>Ignelater</taxon>
    </lineage>
</organism>
<dbReference type="Proteomes" id="UP000801492">
    <property type="component" value="Unassembled WGS sequence"/>
</dbReference>
<evidence type="ECO:0000256" key="10">
    <source>
        <dbReference type="ARBA" id="ARBA00030700"/>
    </source>
</evidence>
<keyword evidence="7" id="KW-0539">Nucleus</keyword>
<evidence type="ECO:0000256" key="14">
    <source>
        <dbReference type="SAM" id="Coils"/>
    </source>
</evidence>
<evidence type="ECO:0000256" key="15">
    <source>
        <dbReference type="SAM" id="MobiDB-lite"/>
    </source>
</evidence>
<keyword evidence="5 14" id="KW-0175">Coiled coil</keyword>
<proteinExistence type="inferred from homology"/>
<keyword evidence="9" id="KW-0131">Cell cycle</keyword>
<evidence type="ECO:0000256" key="3">
    <source>
        <dbReference type="ARBA" id="ARBA00005421"/>
    </source>
</evidence>
<dbReference type="GO" id="GO:0005840">
    <property type="term" value="C:ribosome"/>
    <property type="evidence" value="ECO:0007669"/>
    <property type="project" value="UniProtKB-KW"/>
</dbReference>
<evidence type="ECO:0000256" key="8">
    <source>
        <dbReference type="ARBA" id="ARBA00023274"/>
    </source>
</evidence>
<dbReference type="OrthoDB" id="6247992at2759"/>
<evidence type="ECO:0000256" key="12">
    <source>
        <dbReference type="ARBA" id="ARBA00035485"/>
    </source>
</evidence>
<dbReference type="Gene3D" id="6.10.280.120">
    <property type="entry name" value="Growth arrest and DNA-damage-inducible proteins-interacting protein 1"/>
    <property type="match status" value="1"/>
</dbReference>